<dbReference type="Proteomes" id="UP001189429">
    <property type="component" value="Unassembled WGS sequence"/>
</dbReference>
<accession>A0ABN9UJM8</accession>
<keyword evidence="1" id="KW-0472">Membrane</keyword>
<keyword evidence="1" id="KW-0812">Transmembrane</keyword>
<proteinExistence type="predicted"/>
<name>A0ABN9UJM8_9DINO</name>
<protein>
    <submittedName>
        <fullName evidence="2">Uncharacterized protein</fullName>
    </submittedName>
</protein>
<sequence length="133" mass="14360">MGPPRLTFGTVLYGGTTISLAIMACMGIPWSNQGLGMLLFLSALPLLWLNERREARMMQLLQKAMPAPSRWTPRTWARSNEGCLVFTSGPLGAGEGSRPLSAPRWGAVAPEGSVGLKVFVEAFQPPQRWSCGG</sequence>
<keyword evidence="1" id="KW-1133">Transmembrane helix</keyword>
<reference evidence="2" key="1">
    <citation type="submission" date="2023-10" db="EMBL/GenBank/DDBJ databases">
        <authorList>
            <person name="Chen Y."/>
            <person name="Shah S."/>
            <person name="Dougan E. K."/>
            <person name="Thang M."/>
            <person name="Chan C."/>
        </authorList>
    </citation>
    <scope>NUCLEOTIDE SEQUENCE [LARGE SCALE GENOMIC DNA]</scope>
</reference>
<evidence type="ECO:0000313" key="3">
    <source>
        <dbReference type="Proteomes" id="UP001189429"/>
    </source>
</evidence>
<comment type="caution">
    <text evidence="2">The sequence shown here is derived from an EMBL/GenBank/DDBJ whole genome shotgun (WGS) entry which is preliminary data.</text>
</comment>
<feature type="transmembrane region" description="Helical" evidence="1">
    <location>
        <begin position="30"/>
        <end position="49"/>
    </location>
</feature>
<dbReference type="PROSITE" id="PS51257">
    <property type="entry name" value="PROKAR_LIPOPROTEIN"/>
    <property type="match status" value="1"/>
</dbReference>
<evidence type="ECO:0000313" key="2">
    <source>
        <dbReference type="EMBL" id="CAK0859918.1"/>
    </source>
</evidence>
<dbReference type="EMBL" id="CAUYUJ010015941">
    <property type="protein sequence ID" value="CAK0859918.1"/>
    <property type="molecule type" value="Genomic_DNA"/>
</dbReference>
<gene>
    <name evidence="2" type="ORF">PCOR1329_LOCUS49108</name>
</gene>
<organism evidence="2 3">
    <name type="scientific">Prorocentrum cordatum</name>
    <dbReference type="NCBI Taxonomy" id="2364126"/>
    <lineage>
        <taxon>Eukaryota</taxon>
        <taxon>Sar</taxon>
        <taxon>Alveolata</taxon>
        <taxon>Dinophyceae</taxon>
        <taxon>Prorocentrales</taxon>
        <taxon>Prorocentraceae</taxon>
        <taxon>Prorocentrum</taxon>
    </lineage>
</organism>
<evidence type="ECO:0000256" key="1">
    <source>
        <dbReference type="SAM" id="Phobius"/>
    </source>
</evidence>
<feature type="transmembrane region" description="Helical" evidence="1">
    <location>
        <begin position="7"/>
        <end position="24"/>
    </location>
</feature>
<keyword evidence="3" id="KW-1185">Reference proteome</keyword>